<dbReference type="PANTHER" id="PTHR33495:SF2">
    <property type="entry name" value="ANTI-SIGMA FACTOR ANTAGONIST TM_1081-RELATED"/>
    <property type="match status" value="1"/>
</dbReference>
<keyword evidence="5" id="KW-1185">Reference proteome</keyword>
<comment type="similarity">
    <text evidence="1 2">Belongs to the anti-sigma-factor antagonist family.</text>
</comment>
<evidence type="ECO:0000256" key="2">
    <source>
        <dbReference type="RuleBase" id="RU003749"/>
    </source>
</evidence>
<reference evidence="4 5" key="1">
    <citation type="submission" date="2023-10" db="EMBL/GenBank/DDBJ databases">
        <title>Microbacterium xanthum sp. nov., isolated from seaweed.</title>
        <authorList>
            <person name="Lee S.D."/>
        </authorList>
    </citation>
    <scope>NUCLEOTIDE SEQUENCE [LARGE SCALE GENOMIC DNA]</scope>
    <source>
        <strain evidence="4 5">KCTC 19124</strain>
    </source>
</reference>
<sequence length="107" mass="11286">MRITIDSPGGSARVELAGRFDANEVAEFRACVEGLVRTDATVTIDLEQVVFIDSTALAELIRLNKQATGAGGSLVLSRPSPPVRVILEITQLDMVFTITSGEAGDGP</sequence>
<feature type="domain" description="STAS" evidence="3">
    <location>
        <begin position="1"/>
        <end position="107"/>
    </location>
</feature>
<dbReference type="Proteomes" id="UP001291912">
    <property type="component" value="Unassembled WGS sequence"/>
</dbReference>
<proteinExistence type="inferred from homology"/>
<dbReference type="CDD" id="cd07043">
    <property type="entry name" value="STAS_anti-anti-sigma_factors"/>
    <property type="match status" value="1"/>
</dbReference>
<dbReference type="NCBIfam" id="TIGR00377">
    <property type="entry name" value="ant_ant_sig"/>
    <property type="match status" value="1"/>
</dbReference>
<gene>
    <name evidence="4" type="ORF">R2Q92_01185</name>
</gene>
<evidence type="ECO:0000313" key="5">
    <source>
        <dbReference type="Proteomes" id="UP001291912"/>
    </source>
</evidence>
<dbReference type="InterPro" id="IPR002645">
    <property type="entry name" value="STAS_dom"/>
</dbReference>
<dbReference type="Pfam" id="PF13466">
    <property type="entry name" value="STAS_2"/>
    <property type="match status" value="1"/>
</dbReference>
<dbReference type="PANTHER" id="PTHR33495">
    <property type="entry name" value="ANTI-SIGMA FACTOR ANTAGONIST TM_1081-RELATED-RELATED"/>
    <property type="match status" value="1"/>
</dbReference>
<comment type="caution">
    <text evidence="4">The sequence shown here is derived from an EMBL/GenBank/DDBJ whole genome shotgun (WGS) entry which is preliminary data.</text>
</comment>
<protein>
    <recommendedName>
        <fullName evidence="2">Anti-sigma factor antagonist</fullName>
    </recommendedName>
</protein>
<dbReference type="PROSITE" id="PS50801">
    <property type="entry name" value="STAS"/>
    <property type="match status" value="1"/>
</dbReference>
<dbReference type="InterPro" id="IPR058548">
    <property type="entry name" value="MlaB-like_STAS"/>
</dbReference>
<evidence type="ECO:0000259" key="3">
    <source>
        <dbReference type="PROSITE" id="PS50801"/>
    </source>
</evidence>
<dbReference type="Gene3D" id="3.30.750.24">
    <property type="entry name" value="STAS domain"/>
    <property type="match status" value="1"/>
</dbReference>
<dbReference type="InterPro" id="IPR003658">
    <property type="entry name" value="Anti-sigma_ant"/>
</dbReference>
<evidence type="ECO:0000313" key="4">
    <source>
        <dbReference type="EMBL" id="MDZ8160433.1"/>
    </source>
</evidence>
<accession>A0ABU5N2W8</accession>
<organism evidence="4 5">
    <name type="scientific">Microbacterium aquimaris</name>
    <dbReference type="NCBI Taxonomy" id="459816"/>
    <lineage>
        <taxon>Bacteria</taxon>
        <taxon>Bacillati</taxon>
        <taxon>Actinomycetota</taxon>
        <taxon>Actinomycetes</taxon>
        <taxon>Micrococcales</taxon>
        <taxon>Microbacteriaceae</taxon>
        <taxon>Microbacterium</taxon>
    </lineage>
</organism>
<evidence type="ECO:0000256" key="1">
    <source>
        <dbReference type="ARBA" id="ARBA00009013"/>
    </source>
</evidence>
<name>A0ABU5N2W8_9MICO</name>
<dbReference type="SUPFAM" id="SSF52091">
    <property type="entry name" value="SpoIIaa-like"/>
    <property type="match status" value="1"/>
</dbReference>
<dbReference type="RefSeq" id="WP_194423155.1">
    <property type="nucleotide sequence ID" value="NZ_BAAAPT010000001.1"/>
</dbReference>
<dbReference type="InterPro" id="IPR036513">
    <property type="entry name" value="STAS_dom_sf"/>
</dbReference>
<dbReference type="EMBL" id="JAWJYN010000001">
    <property type="protein sequence ID" value="MDZ8160433.1"/>
    <property type="molecule type" value="Genomic_DNA"/>
</dbReference>